<protein>
    <submittedName>
        <fullName evidence="3">Uncharacterized protein</fullName>
    </submittedName>
</protein>
<dbReference type="AlphaFoldDB" id="A0A897NQW4"/>
<dbReference type="Proteomes" id="UP000663305">
    <property type="component" value="Chromosome"/>
</dbReference>
<dbReference type="RefSeq" id="WP_229124969.1">
    <property type="nucleotide sequence ID" value="NZ_CP064789.1"/>
</dbReference>
<organism evidence="3 4">
    <name type="scientific">Halapricum desulfuricans</name>
    <dbReference type="NCBI Taxonomy" id="2841257"/>
    <lineage>
        <taxon>Archaea</taxon>
        <taxon>Methanobacteriati</taxon>
        <taxon>Methanobacteriota</taxon>
        <taxon>Stenosarchaea group</taxon>
        <taxon>Halobacteria</taxon>
        <taxon>Halobacteriales</taxon>
        <taxon>Haloarculaceae</taxon>
        <taxon>Halapricum</taxon>
    </lineage>
</organism>
<proteinExistence type="predicted"/>
<dbReference type="GeneID" id="68862346"/>
<evidence type="ECO:0000313" key="4">
    <source>
        <dbReference type="Proteomes" id="UP000663305"/>
    </source>
</evidence>
<reference evidence="3" key="1">
    <citation type="submission" date="2020-11" db="EMBL/GenBank/DDBJ databases">
        <title>Carbohydrate-dependent, anaerobic sulfur respiration: A novel catabolism in halophilic archaea.</title>
        <authorList>
            <person name="Sorokin D.Y."/>
            <person name="Messina E."/>
            <person name="Smedile F."/>
            <person name="La Cono V."/>
            <person name="Hallsworth J.E."/>
            <person name="Yakimov M.M."/>
        </authorList>
    </citation>
    <scope>NUCLEOTIDE SEQUENCE</scope>
    <source>
        <strain evidence="3">HSR-Bgl</strain>
    </source>
</reference>
<evidence type="ECO:0000256" key="2">
    <source>
        <dbReference type="SAM" id="MobiDB-lite"/>
    </source>
</evidence>
<name>A0A897NQW4_9EURY</name>
<evidence type="ECO:0000256" key="1">
    <source>
        <dbReference type="SAM" id="Coils"/>
    </source>
</evidence>
<accession>A0A897NQW4</accession>
<keyword evidence="1" id="KW-0175">Coiled coil</keyword>
<gene>
    <name evidence="3" type="ORF">HSBGL_2825</name>
</gene>
<evidence type="ECO:0000313" key="3">
    <source>
        <dbReference type="EMBL" id="QSG13219.1"/>
    </source>
</evidence>
<feature type="region of interest" description="Disordered" evidence="2">
    <location>
        <begin position="1"/>
        <end position="21"/>
    </location>
</feature>
<dbReference type="EMBL" id="CP064789">
    <property type="protein sequence ID" value="QSG13219.1"/>
    <property type="molecule type" value="Genomic_DNA"/>
</dbReference>
<sequence>MSNNPDEYEAGSEDFTEGLDIDPAELEAVSGELAVIDEAIESLSPGQMEAIEEVLEALEGEAVVPERDTLFADLDTTPEEAQEALDILLTELEESDIDLGTGPGDDDSPSVLDTEQAERFLELYGRLLVYVNDRFDVVSGIDTYEEFSEAFMDEIYPIRERLYEEDAESLIADFVAENPAGLSESELEVLREWRDYEFCEFAAVVEHRDDDTIFVEPEAPQAFAVTAIHDPFEQQFPEPVLPVILNDLVLLPFEGEIVHDGWLLSEPLGPMMLDLLDMDIETAYGEAKHSHGIVESLPPGEGSGTSDAERLRFYTKNEENRERFADEIEQLRSRSDELERIYHEQMGKAQARRLGREFRDLDLREAYVAIYDGQVVATAPTEDALAEALSSIMPEDAVDHPYIYHYDP</sequence>
<feature type="coiled-coil region" evidence="1">
    <location>
        <begin position="314"/>
        <end position="348"/>
    </location>
</feature>